<evidence type="ECO:0000313" key="3">
    <source>
        <dbReference type="Proteomes" id="UP000186922"/>
    </source>
</evidence>
<evidence type="ECO:0000313" key="2">
    <source>
        <dbReference type="EMBL" id="GAV05367.1"/>
    </source>
</evidence>
<organism evidence="2 3">
    <name type="scientific">Ramazzottius varieornatus</name>
    <name type="common">Water bear</name>
    <name type="synonym">Tardigrade</name>
    <dbReference type="NCBI Taxonomy" id="947166"/>
    <lineage>
        <taxon>Eukaryota</taxon>
        <taxon>Metazoa</taxon>
        <taxon>Ecdysozoa</taxon>
        <taxon>Tardigrada</taxon>
        <taxon>Eutardigrada</taxon>
        <taxon>Parachela</taxon>
        <taxon>Hypsibioidea</taxon>
        <taxon>Ramazzottiidae</taxon>
        <taxon>Ramazzottius</taxon>
    </lineage>
</organism>
<dbReference type="EMBL" id="BDGG01000012">
    <property type="protein sequence ID" value="GAV05367.1"/>
    <property type="molecule type" value="Genomic_DNA"/>
</dbReference>
<proteinExistence type="predicted"/>
<dbReference type="AlphaFoldDB" id="A0A1D1VV60"/>
<name>A0A1D1VV60_RAMVA</name>
<feature type="region of interest" description="Disordered" evidence="1">
    <location>
        <begin position="1"/>
        <end position="49"/>
    </location>
</feature>
<reference evidence="2 3" key="1">
    <citation type="journal article" date="2016" name="Nat. Commun.">
        <title>Extremotolerant tardigrade genome and improved radiotolerance of human cultured cells by tardigrade-unique protein.</title>
        <authorList>
            <person name="Hashimoto T."/>
            <person name="Horikawa D.D."/>
            <person name="Saito Y."/>
            <person name="Kuwahara H."/>
            <person name="Kozuka-Hata H."/>
            <person name="Shin-I T."/>
            <person name="Minakuchi Y."/>
            <person name="Ohishi K."/>
            <person name="Motoyama A."/>
            <person name="Aizu T."/>
            <person name="Enomoto A."/>
            <person name="Kondo K."/>
            <person name="Tanaka S."/>
            <person name="Hara Y."/>
            <person name="Koshikawa S."/>
            <person name="Sagara H."/>
            <person name="Miura T."/>
            <person name="Yokobori S."/>
            <person name="Miyagawa K."/>
            <person name="Suzuki Y."/>
            <person name="Kubo T."/>
            <person name="Oyama M."/>
            <person name="Kohara Y."/>
            <person name="Fujiyama A."/>
            <person name="Arakawa K."/>
            <person name="Katayama T."/>
            <person name="Toyoda A."/>
            <person name="Kunieda T."/>
        </authorList>
    </citation>
    <scope>NUCLEOTIDE SEQUENCE [LARGE SCALE GENOMIC DNA]</scope>
    <source>
        <strain evidence="2 3">YOKOZUNA-1</strain>
    </source>
</reference>
<accession>A0A1D1VV60</accession>
<feature type="compositionally biased region" description="Low complexity" evidence="1">
    <location>
        <begin position="36"/>
        <end position="47"/>
    </location>
</feature>
<gene>
    <name evidence="2" type="primary">RvY_15514-1</name>
    <name evidence="2" type="synonym">RvY_15514.1</name>
    <name evidence="2" type="ORF">RvY_15514</name>
</gene>
<dbReference type="Proteomes" id="UP000186922">
    <property type="component" value="Unassembled WGS sequence"/>
</dbReference>
<keyword evidence="3" id="KW-1185">Reference proteome</keyword>
<sequence>MPLRNGPVLKLPRESSTTVPSKNKKEPKKKKQGTTSVEPASAVSPVRSPSPPIVLPHLRLFCLFPLLLLKLSPEKRTSHLRLLQSGSSVSTRK</sequence>
<comment type="caution">
    <text evidence="2">The sequence shown here is derived from an EMBL/GenBank/DDBJ whole genome shotgun (WGS) entry which is preliminary data.</text>
</comment>
<protein>
    <submittedName>
        <fullName evidence="2">Uncharacterized protein</fullName>
    </submittedName>
</protein>
<evidence type="ECO:0000256" key="1">
    <source>
        <dbReference type="SAM" id="MobiDB-lite"/>
    </source>
</evidence>